<dbReference type="EMBL" id="BAAAZG010000028">
    <property type="protein sequence ID" value="GAA4080373.1"/>
    <property type="molecule type" value="Genomic_DNA"/>
</dbReference>
<name>A0ABP7W458_9ACTN</name>
<protein>
    <submittedName>
        <fullName evidence="1">Uncharacterized protein</fullName>
    </submittedName>
</protein>
<reference evidence="2" key="1">
    <citation type="journal article" date="2019" name="Int. J. Syst. Evol. Microbiol.">
        <title>The Global Catalogue of Microorganisms (GCM) 10K type strain sequencing project: providing services to taxonomists for standard genome sequencing and annotation.</title>
        <authorList>
            <consortium name="The Broad Institute Genomics Platform"/>
            <consortium name="The Broad Institute Genome Sequencing Center for Infectious Disease"/>
            <person name="Wu L."/>
            <person name="Ma J."/>
        </authorList>
    </citation>
    <scope>NUCLEOTIDE SEQUENCE [LARGE SCALE GENOMIC DNA]</scope>
    <source>
        <strain evidence="2">JCM 16702</strain>
    </source>
</reference>
<dbReference type="Proteomes" id="UP001500683">
    <property type="component" value="Unassembled WGS sequence"/>
</dbReference>
<organism evidence="1 2">
    <name type="scientific">Actinomadura miaoliensis</name>
    <dbReference type="NCBI Taxonomy" id="430685"/>
    <lineage>
        <taxon>Bacteria</taxon>
        <taxon>Bacillati</taxon>
        <taxon>Actinomycetota</taxon>
        <taxon>Actinomycetes</taxon>
        <taxon>Streptosporangiales</taxon>
        <taxon>Thermomonosporaceae</taxon>
        <taxon>Actinomadura</taxon>
    </lineage>
</organism>
<keyword evidence="2" id="KW-1185">Reference proteome</keyword>
<evidence type="ECO:0000313" key="1">
    <source>
        <dbReference type="EMBL" id="GAA4080373.1"/>
    </source>
</evidence>
<evidence type="ECO:0000313" key="2">
    <source>
        <dbReference type="Proteomes" id="UP001500683"/>
    </source>
</evidence>
<sequence length="68" mass="7270">MAAIRPATGSSARAQPASMISVSGRAVMTDQRNGVISGPFAERAFDIPVRSLDLMRSEKLLVFYASGR</sequence>
<accession>A0ABP7W458</accession>
<proteinExistence type="predicted"/>
<comment type="caution">
    <text evidence="1">The sequence shown here is derived from an EMBL/GenBank/DDBJ whole genome shotgun (WGS) entry which is preliminary data.</text>
</comment>
<gene>
    <name evidence="1" type="ORF">GCM10022214_43670</name>
</gene>